<dbReference type="Proteomes" id="UP000281553">
    <property type="component" value="Unassembled WGS sequence"/>
</dbReference>
<dbReference type="AlphaFoldDB" id="A0A3P7P519"/>
<keyword evidence="2" id="KW-1185">Reference proteome</keyword>
<protein>
    <submittedName>
        <fullName evidence="1">Uncharacterized protein</fullName>
    </submittedName>
</protein>
<reference evidence="1 2" key="1">
    <citation type="submission" date="2018-11" db="EMBL/GenBank/DDBJ databases">
        <authorList>
            <consortium name="Pathogen Informatics"/>
        </authorList>
    </citation>
    <scope>NUCLEOTIDE SEQUENCE [LARGE SCALE GENOMIC DNA]</scope>
</reference>
<evidence type="ECO:0000313" key="2">
    <source>
        <dbReference type="Proteomes" id="UP000281553"/>
    </source>
</evidence>
<accession>A0A3P7P519</accession>
<proteinExistence type="predicted"/>
<organism evidence="1 2">
    <name type="scientific">Dibothriocephalus latus</name>
    <name type="common">Fish tapeworm</name>
    <name type="synonym">Diphyllobothrium latum</name>
    <dbReference type="NCBI Taxonomy" id="60516"/>
    <lineage>
        <taxon>Eukaryota</taxon>
        <taxon>Metazoa</taxon>
        <taxon>Spiralia</taxon>
        <taxon>Lophotrochozoa</taxon>
        <taxon>Platyhelminthes</taxon>
        <taxon>Cestoda</taxon>
        <taxon>Eucestoda</taxon>
        <taxon>Diphyllobothriidea</taxon>
        <taxon>Diphyllobothriidae</taxon>
        <taxon>Dibothriocephalus</taxon>
    </lineage>
</organism>
<sequence>MEQASNIEDTQKVYAMLRLVSGRLPAVGDCVHDVIGSFRADEPSKVMRGCEHFEHRLNFEAQLCTPSLSSALELHNSETPREDGIRPKMHKCFLHTLVPWLHNVIEQV</sequence>
<gene>
    <name evidence="1" type="ORF">DILT_LOCUS8977</name>
</gene>
<dbReference type="EMBL" id="UYRU01055685">
    <property type="protein sequence ID" value="VDN13146.1"/>
    <property type="molecule type" value="Genomic_DNA"/>
</dbReference>
<evidence type="ECO:0000313" key="1">
    <source>
        <dbReference type="EMBL" id="VDN13146.1"/>
    </source>
</evidence>
<name>A0A3P7P519_DIBLA</name>